<sequence length="338" mass="36713">MAQEGRVWLSLDRRWCLRRIGRLTLRGRLWLLVEMCVLVAGYGSVDGLGVQACDAAHDQPGRGQLPASRREGPRGAEARLLHCLSASSTDFAGALMCVTGWGSEEGPSTLRGIAPCPVPSPRHQLPTRPLSHLTNCWAVRRMGPRLILMWQWQRRVVTRWSKACAGVVVAVGLGITTTLVSGGSATAAPQFGQRHVATGPQSIRIAIPMYAVAHQAKGISQPSISITSNCGTAFLYVSRVSEYVAEAHVDFGFQNLAHPAIWVTAHTSMVNVDGPGTATASWNQAAPYTSSWEKQTNLYSSHQVSGIYQVTAYIHTTGVVYDCYSSPSLYTDIYLYRG</sequence>
<protein>
    <submittedName>
        <fullName evidence="1">Uncharacterized protein</fullName>
    </submittedName>
</protein>
<gene>
    <name evidence="1" type="ORF">BN12_2590002</name>
</gene>
<dbReference type="Proteomes" id="UP000035721">
    <property type="component" value="Unassembled WGS sequence"/>
</dbReference>
<dbReference type="AlphaFoldDB" id="A0A077LWR8"/>
<name>A0A077LWR8_9MICO</name>
<proteinExistence type="predicted"/>
<organism evidence="1 2">
    <name type="scientific">Nostocoides japonicum T1-X7</name>
    <dbReference type="NCBI Taxonomy" id="1194083"/>
    <lineage>
        <taxon>Bacteria</taxon>
        <taxon>Bacillati</taxon>
        <taxon>Actinomycetota</taxon>
        <taxon>Actinomycetes</taxon>
        <taxon>Micrococcales</taxon>
        <taxon>Intrasporangiaceae</taxon>
        <taxon>Nostocoides</taxon>
    </lineage>
</organism>
<dbReference type="STRING" id="1194083.BN12_2590002"/>
<dbReference type="EMBL" id="CAJB01000178">
    <property type="protein sequence ID" value="CCH78141.1"/>
    <property type="molecule type" value="Genomic_DNA"/>
</dbReference>
<accession>A0A077LWR8</accession>
<keyword evidence="2" id="KW-1185">Reference proteome</keyword>
<evidence type="ECO:0000313" key="2">
    <source>
        <dbReference type="Proteomes" id="UP000035721"/>
    </source>
</evidence>
<evidence type="ECO:0000313" key="1">
    <source>
        <dbReference type="EMBL" id="CCH78141.1"/>
    </source>
</evidence>
<reference evidence="1 2" key="1">
    <citation type="journal article" date="2013" name="ISME J.">
        <title>A metabolic model for members of the genus Tetrasphaera involved in enhanced biological phosphorus removal.</title>
        <authorList>
            <person name="Kristiansen R."/>
            <person name="Nguyen H.T.T."/>
            <person name="Saunders A.M."/>
            <person name="Nielsen J.L."/>
            <person name="Wimmer R."/>
            <person name="Le V.Q."/>
            <person name="McIlroy S.J."/>
            <person name="Petrovski S."/>
            <person name="Seviour R.J."/>
            <person name="Calteau A."/>
            <person name="Nielsen K.L."/>
            <person name="Nielsen P.H."/>
        </authorList>
    </citation>
    <scope>NUCLEOTIDE SEQUENCE [LARGE SCALE GENOMIC DNA]</scope>
    <source>
        <strain evidence="1 2">T1-X7</strain>
    </source>
</reference>
<comment type="caution">
    <text evidence="1">The sequence shown here is derived from an EMBL/GenBank/DDBJ whole genome shotgun (WGS) entry which is preliminary data.</text>
</comment>